<organism evidence="1 2">
    <name type="scientific">Actinopolyspora mortivallis</name>
    <dbReference type="NCBI Taxonomy" id="33906"/>
    <lineage>
        <taxon>Bacteria</taxon>
        <taxon>Bacillati</taxon>
        <taxon>Actinomycetota</taxon>
        <taxon>Actinomycetes</taxon>
        <taxon>Actinopolysporales</taxon>
        <taxon>Actinopolysporaceae</taxon>
        <taxon>Actinopolyspora</taxon>
    </lineage>
</organism>
<dbReference type="InParanoid" id="A0A2T0H1S4"/>
<accession>A0A2T0H1S4</accession>
<dbReference type="STRING" id="1050202.GCA_000384035_01209"/>
<dbReference type="GO" id="GO:0016301">
    <property type="term" value="F:kinase activity"/>
    <property type="evidence" value="ECO:0007669"/>
    <property type="project" value="UniProtKB-KW"/>
</dbReference>
<keyword evidence="1" id="KW-0808">Transferase</keyword>
<keyword evidence="2" id="KW-1185">Reference proteome</keyword>
<dbReference type="AlphaFoldDB" id="A0A2T0H1S4"/>
<keyword evidence="1" id="KW-0418">Kinase</keyword>
<protein>
    <submittedName>
        <fullName evidence="1">Phosphatidylinositol kinase</fullName>
    </submittedName>
</protein>
<gene>
    <name evidence="1" type="ORF">CEP50_01860</name>
</gene>
<name>A0A2T0H1S4_ACTMO</name>
<sequence length="264" mass="29198">MLSDDVAAELLANGRIEVRGRLVEASNATLLCSVEHEGVRADCVYKPVRGERPLWDFPDGTLAGREVASYLLSEEIGWRLVPPTRWRDEAPYGPGMLQLWVDTEQDTQLVDVLPPDNVPSDWLSVLHARDEEGNPLVLAHADHPGLRRLAILDVVLNNADRKGGHVLVPGDGRVLGIDHGVSLNVDDKLRTVLWGWLGQPLGDSAVEHLRRLRARLDDSFAALLAEYVSPKEIRATADRIDRLLQQGVLPAPSGEWPAIPWPPF</sequence>
<reference evidence="1 2" key="1">
    <citation type="submission" date="2018-03" db="EMBL/GenBank/DDBJ databases">
        <title>Actinopolyspora mortivallis from Sahara, screening for active biomolecules.</title>
        <authorList>
            <person name="Selama O."/>
            <person name="Wellington E.M.H."/>
            <person name="Hacene H."/>
        </authorList>
    </citation>
    <scope>NUCLEOTIDE SEQUENCE [LARGE SCALE GENOMIC DNA]</scope>
    <source>
        <strain evidence="1 2">M5A</strain>
    </source>
</reference>
<proteinExistence type="predicted"/>
<evidence type="ECO:0000313" key="1">
    <source>
        <dbReference type="EMBL" id="PRW65287.1"/>
    </source>
</evidence>
<dbReference type="InterPro" id="IPR022292">
    <property type="entry name" value="CHP03843"/>
</dbReference>
<comment type="caution">
    <text evidence="1">The sequence shown here is derived from an EMBL/GenBank/DDBJ whole genome shotgun (WGS) entry which is preliminary data.</text>
</comment>
<dbReference type="NCBIfam" id="TIGR03843">
    <property type="entry name" value="SCO1664 family protein"/>
    <property type="match status" value="1"/>
</dbReference>
<dbReference type="EMBL" id="PVSR01000001">
    <property type="protein sequence ID" value="PRW65287.1"/>
    <property type="molecule type" value="Genomic_DNA"/>
</dbReference>
<dbReference type="RefSeq" id="WP_106112150.1">
    <property type="nucleotide sequence ID" value="NZ_PVSR01000001.1"/>
</dbReference>
<dbReference type="Proteomes" id="UP000239352">
    <property type="component" value="Unassembled WGS sequence"/>
</dbReference>
<evidence type="ECO:0000313" key="2">
    <source>
        <dbReference type="Proteomes" id="UP000239352"/>
    </source>
</evidence>